<sequence length="151" mass="16776">MPYVLCFPLRCGFPMLHHLTGTNFDVPGNATGDIENGNISTSDPFKRPSVFPLIIIPCLLIACATVGWGFVYTLRQYDHASCIVSTCDQFLGNCRYRTGLHSLQVCCPPFPITHFSVEDVVRRSWGEEACYSRFNSVRQVGSTCFLLASVS</sequence>
<keyword evidence="1" id="KW-0472">Membrane</keyword>
<gene>
    <name evidence="2" type="ORF">M404DRAFT_627338</name>
</gene>
<dbReference type="HOGENOM" id="CLU_1732229_0_0_1"/>
<name>A0A0C3P6R9_PISTI</name>
<proteinExistence type="predicted"/>
<dbReference type="AlphaFoldDB" id="A0A0C3P6R9"/>
<dbReference type="EMBL" id="KN831977">
    <property type="protein sequence ID" value="KIO03276.1"/>
    <property type="molecule type" value="Genomic_DNA"/>
</dbReference>
<organism evidence="2 3">
    <name type="scientific">Pisolithus tinctorius Marx 270</name>
    <dbReference type="NCBI Taxonomy" id="870435"/>
    <lineage>
        <taxon>Eukaryota</taxon>
        <taxon>Fungi</taxon>
        <taxon>Dikarya</taxon>
        <taxon>Basidiomycota</taxon>
        <taxon>Agaricomycotina</taxon>
        <taxon>Agaricomycetes</taxon>
        <taxon>Agaricomycetidae</taxon>
        <taxon>Boletales</taxon>
        <taxon>Sclerodermatineae</taxon>
        <taxon>Pisolithaceae</taxon>
        <taxon>Pisolithus</taxon>
    </lineage>
</organism>
<evidence type="ECO:0000313" key="2">
    <source>
        <dbReference type="EMBL" id="KIO03276.1"/>
    </source>
</evidence>
<evidence type="ECO:0000256" key="1">
    <source>
        <dbReference type="SAM" id="Phobius"/>
    </source>
</evidence>
<dbReference type="Proteomes" id="UP000054217">
    <property type="component" value="Unassembled WGS sequence"/>
</dbReference>
<protein>
    <submittedName>
        <fullName evidence="2">Uncharacterized protein</fullName>
    </submittedName>
</protein>
<evidence type="ECO:0000313" key="3">
    <source>
        <dbReference type="Proteomes" id="UP000054217"/>
    </source>
</evidence>
<reference evidence="2 3" key="1">
    <citation type="submission" date="2014-04" db="EMBL/GenBank/DDBJ databases">
        <authorList>
            <consortium name="DOE Joint Genome Institute"/>
            <person name="Kuo A."/>
            <person name="Kohler A."/>
            <person name="Costa M.D."/>
            <person name="Nagy L.G."/>
            <person name="Floudas D."/>
            <person name="Copeland A."/>
            <person name="Barry K.W."/>
            <person name="Cichocki N."/>
            <person name="Veneault-Fourrey C."/>
            <person name="LaButti K."/>
            <person name="Lindquist E.A."/>
            <person name="Lipzen A."/>
            <person name="Lundell T."/>
            <person name="Morin E."/>
            <person name="Murat C."/>
            <person name="Sun H."/>
            <person name="Tunlid A."/>
            <person name="Henrissat B."/>
            <person name="Grigoriev I.V."/>
            <person name="Hibbett D.S."/>
            <person name="Martin F."/>
            <person name="Nordberg H.P."/>
            <person name="Cantor M.N."/>
            <person name="Hua S.X."/>
        </authorList>
    </citation>
    <scope>NUCLEOTIDE SEQUENCE [LARGE SCALE GENOMIC DNA]</scope>
    <source>
        <strain evidence="2 3">Marx 270</strain>
    </source>
</reference>
<feature type="transmembrane region" description="Helical" evidence="1">
    <location>
        <begin position="50"/>
        <end position="71"/>
    </location>
</feature>
<accession>A0A0C3P6R9</accession>
<dbReference type="InParanoid" id="A0A0C3P6R9"/>
<keyword evidence="1" id="KW-1133">Transmembrane helix</keyword>
<reference evidence="3" key="2">
    <citation type="submission" date="2015-01" db="EMBL/GenBank/DDBJ databases">
        <title>Evolutionary Origins and Diversification of the Mycorrhizal Mutualists.</title>
        <authorList>
            <consortium name="DOE Joint Genome Institute"/>
            <consortium name="Mycorrhizal Genomics Consortium"/>
            <person name="Kohler A."/>
            <person name="Kuo A."/>
            <person name="Nagy L.G."/>
            <person name="Floudas D."/>
            <person name="Copeland A."/>
            <person name="Barry K.W."/>
            <person name="Cichocki N."/>
            <person name="Veneault-Fourrey C."/>
            <person name="LaButti K."/>
            <person name="Lindquist E.A."/>
            <person name="Lipzen A."/>
            <person name="Lundell T."/>
            <person name="Morin E."/>
            <person name="Murat C."/>
            <person name="Riley R."/>
            <person name="Ohm R."/>
            <person name="Sun H."/>
            <person name="Tunlid A."/>
            <person name="Henrissat B."/>
            <person name="Grigoriev I.V."/>
            <person name="Hibbett D.S."/>
            <person name="Martin F."/>
        </authorList>
    </citation>
    <scope>NUCLEOTIDE SEQUENCE [LARGE SCALE GENOMIC DNA]</scope>
    <source>
        <strain evidence="3">Marx 270</strain>
    </source>
</reference>
<keyword evidence="1" id="KW-0812">Transmembrane</keyword>
<keyword evidence="3" id="KW-1185">Reference proteome</keyword>